<comment type="function">
    <text evidence="1 10">Controls the rotational direction of flagella during chemotaxis.</text>
</comment>
<evidence type="ECO:0000256" key="8">
    <source>
        <dbReference type="ARBA" id="ARBA00022989"/>
    </source>
</evidence>
<feature type="transmembrane region" description="Helical" evidence="10">
    <location>
        <begin position="27"/>
        <end position="49"/>
    </location>
</feature>
<evidence type="ECO:0000313" key="12">
    <source>
        <dbReference type="Proteomes" id="UP000630923"/>
    </source>
</evidence>
<gene>
    <name evidence="11" type="ORF">GCM10017044_25780</name>
</gene>
<dbReference type="Proteomes" id="UP000630923">
    <property type="component" value="Unassembled WGS sequence"/>
</dbReference>
<evidence type="ECO:0000256" key="6">
    <source>
        <dbReference type="ARBA" id="ARBA00022692"/>
    </source>
</evidence>
<dbReference type="GO" id="GO:0071978">
    <property type="term" value="P:bacterial-type flagellum-dependent swarming motility"/>
    <property type="evidence" value="ECO:0007669"/>
    <property type="project" value="TreeGrafter"/>
</dbReference>
<evidence type="ECO:0000256" key="10">
    <source>
        <dbReference type="RuleBase" id="RU364125"/>
    </source>
</evidence>
<evidence type="ECO:0000256" key="1">
    <source>
        <dbReference type="ARBA" id="ARBA00002254"/>
    </source>
</evidence>
<protein>
    <recommendedName>
        <fullName evidence="10">Flagellar protein FliL</fullName>
    </recommendedName>
</protein>
<organism evidence="11 12">
    <name type="scientific">Kordiimonas sediminis</name>
    <dbReference type="NCBI Taxonomy" id="1735581"/>
    <lineage>
        <taxon>Bacteria</taxon>
        <taxon>Pseudomonadati</taxon>
        <taxon>Pseudomonadota</taxon>
        <taxon>Alphaproteobacteria</taxon>
        <taxon>Kordiimonadales</taxon>
        <taxon>Kordiimonadaceae</taxon>
        <taxon>Kordiimonas</taxon>
    </lineage>
</organism>
<dbReference type="GO" id="GO:0009425">
    <property type="term" value="C:bacterial-type flagellum basal body"/>
    <property type="evidence" value="ECO:0007669"/>
    <property type="project" value="InterPro"/>
</dbReference>
<accession>A0A919EA55</accession>
<reference evidence="11" key="2">
    <citation type="submission" date="2020-09" db="EMBL/GenBank/DDBJ databases">
        <authorList>
            <person name="Sun Q."/>
            <person name="Kim S."/>
        </authorList>
    </citation>
    <scope>NUCLEOTIDE SEQUENCE</scope>
    <source>
        <strain evidence="11">KCTC 42590</strain>
    </source>
</reference>
<dbReference type="EMBL" id="BNCI01000002">
    <property type="protein sequence ID" value="GHF29370.1"/>
    <property type="molecule type" value="Genomic_DNA"/>
</dbReference>
<evidence type="ECO:0000256" key="4">
    <source>
        <dbReference type="ARBA" id="ARBA00022475"/>
    </source>
</evidence>
<keyword evidence="12" id="KW-1185">Reference proteome</keyword>
<comment type="caution">
    <text evidence="11">The sequence shown here is derived from an EMBL/GenBank/DDBJ whole genome shotgun (WGS) entry which is preliminary data.</text>
</comment>
<dbReference type="AlphaFoldDB" id="A0A919EA55"/>
<comment type="similarity">
    <text evidence="3 10">Belongs to the FliL family.</text>
</comment>
<keyword evidence="9 10" id="KW-0472">Membrane</keyword>
<keyword evidence="5 10" id="KW-0145">Chemotaxis</keyword>
<evidence type="ECO:0000256" key="2">
    <source>
        <dbReference type="ARBA" id="ARBA00004162"/>
    </source>
</evidence>
<keyword evidence="7 10" id="KW-0283">Flagellar rotation</keyword>
<keyword evidence="6 10" id="KW-0812">Transmembrane</keyword>
<reference evidence="11" key="1">
    <citation type="journal article" date="2014" name="Int. J. Syst. Evol. Microbiol.">
        <title>Complete genome sequence of Corynebacterium casei LMG S-19264T (=DSM 44701T), isolated from a smear-ripened cheese.</title>
        <authorList>
            <consortium name="US DOE Joint Genome Institute (JGI-PGF)"/>
            <person name="Walter F."/>
            <person name="Albersmeier A."/>
            <person name="Kalinowski J."/>
            <person name="Ruckert C."/>
        </authorList>
    </citation>
    <scope>NUCLEOTIDE SEQUENCE</scope>
    <source>
        <strain evidence="11">KCTC 42590</strain>
    </source>
</reference>
<evidence type="ECO:0000256" key="5">
    <source>
        <dbReference type="ARBA" id="ARBA00022500"/>
    </source>
</evidence>
<sequence length="194" mass="21333">MADTEDDVLGDDDLTEGLEKKKFSGKVILMIAGAAIVVLLALVGVISMFSGGEEEPEQQVAGVDATLDQMAEDAAASQAGEQLEQDLPPEELALLFIELDEQVYNLNTGGEGSSFLRAKIVLEVDRESYRADIEAKLPRILDELNTYMRELRPDDLDGSSGLFRLKEELLMRINQSVAPSRVKDVLFQEFLIQG</sequence>
<evidence type="ECO:0000256" key="3">
    <source>
        <dbReference type="ARBA" id="ARBA00008281"/>
    </source>
</evidence>
<evidence type="ECO:0000256" key="9">
    <source>
        <dbReference type="ARBA" id="ARBA00023136"/>
    </source>
</evidence>
<name>A0A919EA55_9PROT</name>
<dbReference type="GO" id="GO:0005886">
    <property type="term" value="C:plasma membrane"/>
    <property type="evidence" value="ECO:0007669"/>
    <property type="project" value="UniProtKB-SubCell"/>
</dbReference>
<dbReference type="RefSeq" id="WP_191253576.1">
    <property type="nucleotide sequence ID" value="NZ_BNCI01000002.1"/>
</dbReference>
<dbReference type="Pfam" id="PF03748">
    <property type="entry name" value="FliL"/>
    <property type="match status" value="1"/>
</dbReference>
<dbReference type="PANTHER" id="PTHR35091">
    <property type="entry name" value="FLAGELLAR PROTEIN FLIL"/>
    <property type="match status" value="1"/>
</dbReference>
<dbReference type="PANTHER" id="PTHR35091:SF2">
    <property type="entry name" value="FLAGELLAR PROTEIN FLIL"/>
    <property type="match status" value="1"/>
</dbReference>
<keyword evidence="10" id="KW-0997">Cell inner membrane</keyword>
<dbReference type="InterPro" id="IPR005503">
    <property type="entry name" value="FliL"/>
</dbReference>
<evidence type="ECO:0000256" key="7">
    <source>
        <dbReference type="ARBA" id="ARBA00022779"/>
    </source>
</evidence>
<comment type="subcellular location">
    <subcellularLocation>
        <location evidence="10">Cell inner membrane</location>
    </subcellularLocation>
    <subcellularLocation>
        <location evidence="2">Cell membrane</location>
        <topology evidence="2">Single-pass membrane protein</topology>
    </subcellularLocation>
</comment>
<keyword evidence="8 10" id="KW-1133">Transmembrane helix</keyword>
<proteinExistence type="inferred from homology"/>
<dbReference type="GO" id="GO:0006935">
    <property type="term" value="P:chemotaxis"/>
    <property type="evidence" value="ECO:0007669"/>
    <property type="project" value="UniProtKB-KW"/>
</dbReference>
<keyword evidence="4" id="KW-1003">Cell membrane</keyword>
<evidence type="ECO:0000313" key="11">
    <source>
        <dbReference type="EMBL" id="GHF29370.1"/>
    </source>
</evidence>